<evidence type="ECO:0000256" key="2">
    <source>
        <dbReference type="ARBA" id="ARBA00022525"/>
    </source>
</evidence>
<dbReference type="GO" id="GO:0050832">
    <property type="term" value="P:defense response to fungus"/>
    <property type="evidence" value="ECO:0007669"/>
    <property type="project" value="InterPro"/>
</dbReference>
<name>A0A484G7L5_COLOR</name>
<reference evidence="7" key="1">
    <citation type="journal article" date="2013" name="New Phytol.">
        <title>Comparative genomic and transcriptomic analyses reveal the hemibiotrophic stage shift of Colletotrichum fungi.</title>
        <authorList>
            <person name="Gan P."/>
            <person name="Ikeda K."/>
            <person name="Irieda H."/>
            <person name="Narusaka M."/>
            <person name="O'Connell R.J."/>
            <person name="Narusaka Y."/>
            <person name="Takano Y."/>
            <person name="Kubo Y."/>
            <person name="Shirasu K."/>
        </authorList>
    </citation>
    <scope>NUCLEOTIDE SEQUENCE [LARGE SCALE GENOMIC DNA]</scope>
    <source>
        <strain evidence="7">104-T / ATCC 96160 / CBS 514.97 / LARS 414 / MAFF 240422</strain>
    </source>
</reference>
<dbReference type="EMBL" id="AMCV02000001">
    <property type="protein sequence ID" value="TDZ26153.1"/>
    <property type="molecule type" value="Genomic_DNA"/>
</dbReference>
<gene>
    <name evidence="6" type="ORF">Cob_v000242</name>
</gene>
<evidence type="ECO:0000256" key="4">
    <source>
        <dbReference type="ARBA" id="ARBA00022821"/>
    </source>
</evidence>
<comment type="caution">
    <text evidence="6">The sequence shown here is derived from an EMBL/GenBank/DDBJ whole genome shotgun (WGS) entry which is preliminary data.</text>
</comment>
<keyword evidence="3 5" id="KW-0732">Signal</keyword>
<feature type="signal peptide" evidence="5">
    <location>
        <begin position="1"/>
        <end position="19"/>
    </location>
</feature>
<evidence type="ECO:0000313" key="6">
    <source>
        <dbReference type="EMBL" id="TDZ26153.1"/>
    </source>
</evidence>
<comment type="subcellular location">
    <subcellularLocation>
        <location evidence="1">Secreted</location>
    </subcellularLocation>
</comment>
<dbReference type="Pfam" id="PF10868">
    <property type="entry name" value="Defensin_like"/>
    <property type="match status" value="1"/>
</dbReference>
<dbReference type="AlphaFoldDB" id="A0A484G7L5"/>
<reference evidence="7" key="2">
    <citation type="journal article" date="2019" name="Mol. Plant Microbe Interact.">
        <title>Genome sequence resources for four phytopathogenic fungi from the Colletotrichum orbiculare species complex.</title>
        <authorList>
            <person name="Gan P."/>
            <person name="Tsushima A."/>
            <person name="Narusaka M."/>
            <person name="Narusaka Y."/>
            <person name="Takano Y."/>
            <person name="Kubo Y."/>
            <person name="Shirasu K."/>
        </authorList>
    </citation>
    <scope>GENOME REANNOTATION</scope>
    <source>
        <strain evidence="7">104-T / ATCC 96160 / CBS 514.97 / LARS 414 / MAFF 240422</strain>
    </source>
</reference>
<keyword evidence="4" id="KW-0611">Plant defense</keyword>
<organism evidence="6 7">
    <name type="scientific">Colletotrichum orbiculare (strain 104-T / ATCC 96160 / CBS 514.97 / LARS 414 / MAFF 240422)</name>
    <name type="common">Cucumber anthracnose fungus</name>
    <name type="synonym">Colletotrichum lagenarium</name>
    <dbReference type="NCBI Taxonomy" id="1213857"/>
    <lineage>
        <taxon>Eukaryota</taxon>
        <taxon>Fungi</taxon>
        <taxon>Dikarya</taxon>
        <taxon>Ascomycota</taxon>
        <taxon>Pezizomycotina</taxon>
        <taxon>Sordariomycetes</taxon>
        <taxon>Hypocreomycetidae</taxon>
        <taxon>Glomerellales</taxon>
        <taxon>Glomerellaceae</taxon>
        <taxon>Colletotrichum</taxon>
        <taxon>Colletotrichum orbiculare species complex</taxon>
    </lineage>
</organism>
<keyword evidence="7" id="KW-1185">Reference proteome</keyword>
<evidence type="ECO:0000256" key="5">
    <source>
        <dbReference type="SAM" id="SignalP"/>
    </source>
</evidence>
<keyword evidence="2" id="KW-0964">Secreted</keyword>
<evidence type="ECO:0000256" key="1">
    <source>
        <dbReference type="ARBA" id="ARBA00004613"/>
    </source>
</evidence>
<dbReference type="GO" id="GO:0005576">
    <property type="term" value="C:extracellular region"/>
    <property type="evidence" value="ECO:0007669"/>
    <property type="project" value="UniProtKB-SubCell"/>
</dbReference>
<protein>
    <submittedName>
        <fullName evidence="6">Uncharacterized protein</fullName>
    </submittedName>
</protein>
<evidence type="ECO:0000313" key="7">
    <source>
        <dbReference type="Proteomes" id="UP000014480"/>
    </source>
</evidence>
<sequence>MRFSIAFVLAVLQVSLVSAEIVLKKCGTPSPAEWVSNCSEKDKGGCATVCSQKCRTGEGKFMANGAKCDCYCKPLV</sequence>
<proteinExistence type="predicted"/>
<dbReference type="Proteomes" id="UP000014480">
    <property type="component" value="Unassembled WGS sequence"/>
</dbReference>
<dbReference type="OrthoDB" id="4810634at2759"/>
<feature type="chain" id="PRO_5019804648" evidence="5">
    <location>
        <begin position="20"/>
        <end position="76"/>
    </location>
</feature>
<accession>A0A484G7L5</accession>
<dbReference type="InterPro" id="IPR022618">
    <property type="entry name" value="Defensin-like_20-28"/>
</dbReference>
<evidence type="ECO:0000256" key="3">
    <source>
        <dbReference type="ARBA" id="ARBA00022729"/>
    </source>
</evidence>